<dbReference type="EMBL" id="CP000816">
    <property type="protein sequence ID" value="ABU81515.1"/>
    <property type="molecule type" value="Genomic_DNA"/>
</dbReference>
<evidence type="ECO:0000313" key="6">
    <source>
        <dbReference type="EMBL" id="ABU81515.1"/>
    </source>
</evidence>
<dbReference type="SFLD" id="SFLDG01104">
    <property type="entry name" value="Uncharacterised_Radical_SAM_Su"/>
    <property type="match status" value="1"/>
</dbReference>
<dbReference type="Gene3D" id="3.20.20.70">
    <property type="entry name" value="Aldolase class I"/>
    <property type="match status" value="1"/>
</dbReference>
<evidence type="ECO:0000256" key="2">
    <source>
        <dbReference type="ARBA" id="ARBA00022723"/>
    </source>
</evidence>
<dbReference type="PANTHER" id="PTHR43273:SF2">
    <property type="entry name" value="RADICAL SAM CORE DOMAIN-CONTAINING PROTEIN"/>
    <property type="match status" value="1"/>
</dbReference>
<feature type="domain" description="Radical SAM core" evidence="5">
    <location>
        <begin position="1"/>
        <end position="201"/>
    </location>
</feature>
<dbReference type="GO" id="GO:0051536">
    <property type="term" value="F:iron-sulfur cluster binding"/>
    <property type="evidence" value="ECO:0007669"/>
    <property type="project" value="UniProtKB-KW"/>
</dbReference>
<evidence type="ECO:0000313" key="7">
    <source>
        <dbReference type="Proteomes" id="UP000000262"/>
    </source>
</evidence>
<keyword evidence="3" id="KW-0408">Iron</keyword>
<proteinExistence type="predicted"/>
<dbReference type="SFLD" id="SFLDS00029">
    <property type="entry name" value="Radical_SAM"/>
    <property type="match status" value="1"/>
</dbReference>
<dbReference type="PANTHER" id="PTHR43273">
    <property type="entry name" value="ANAEROBIC SULFATASE-MATURATING ENZYME HOMOLOG ASLB-RELATED"/>
    <property type="match status" value="1"/>
</dbReference>
<dbReference type="GO" id="GO:0046872">
    <property type="term" value="F:metal ion binding"/>
    <property type="evidence" value="ECO:0007669"/>
    <property type="project" value="UniProtKB-KW"/>
</dbReference>
<dbReference type="Pfam" id="PF04055">
    <property type="entry name" value="Radical_SAM"/>
    <property type="match status" value="1"/>
</dbReference>
<dbReference type="PhylomeDB" id="A8A9B3"/>
<dbReference type="SFLD" id="SFLDG01067">
    <property type="entry name" value="SPASM/twitch_domain_containing"/>
    <property type="match status" value="1"/>
</dbReference>
<evidence type="ECO:0000259" key="5">
    <source>
        <dbReference type="PROSITE" id="PS51918"/>
    </source>
</evidence>
<dbReference type="NCBIfam" id="TIGR04084">
    <property type="entry name" value="rSAM_AF0577"/>
    <property type="match status" value="1"/>
</dbReference>
<evidence type="ECO:0000256" key="4">
    <source>
        <dbReference type="ARBA" id="ARBA00023014"/>
    </source>
</evidence>
<dbReference type="SUPFAM" id="SSF102114">
    <property type="entry name" value="Radical SAM enzymes"/>
    <property type="match status" value="1"/>
</dbReference>
<name>A8A9B3_IGNH4</name>
<dbReference type="AlphaFoldDB" id="A8A9B3"/>
<keyword evidence="2" id="KW-0479">Metal-binding</keyword>
<dbReference type="PROSITE" id="PS51918">
    <property type="entry name" value="RADICAL_SAM"/>
    <property type="match status" value="1"/>
</dbReference>
<keyword evidence="7" id="KW-1185">Reference proteome</keyword>
<dbReference type="InterPro" id="IPR013785">
    <property type="entry name" value="Aldolase_TIM"/>
</dbReference>
<dbReference type="InterPro" id="IPR023819">
    <property type="entry name" value="Pep-mod_rSAM_AF0577"/>
</dbReference>
<dbReference type="OrthoDB" id="30736at2157"/>
<dbReference type="RefSeq" id="WP_011998367.1">
    <property type="nucleotide sequence ID" value="NC_009776.1"/>
</dbReference>
<keyword evidence="1" id="KW-0949">S-adenosyl-L-methionine</keyword>
<dbReference type="STRING" id="453591.Igni_0332"/>
<reference evidence="6 7" key="1">
    <citation type="journal article" date="2008" name="Genome Biol.">
        <title>A genomic analysis of the archaeal system Ignicoccus hospitalis-Nanoarchaeum equitans.</title>
        <authorList>
            <person name="Podar M."/>
            <person name="Anderson I."/>
            <person name="Makarova K.S."/>
            <person name="Elkins J.G."/>
            <person name="Ivanova N."/>
            <person name="Wall M.A."/>
            <person name="Lykidis A."/>
            <person name="Mavromatis K."/>
            <person name="Sun H."/>
            <person name="Hudson M.E."/>
            <person name="Chen W."/>
            <person name="Deciu C."/>
            <person name="Hutchison D."/>
            <person name="Eads J.R."/>
            <person name="Anderson A."/>
            <person name="Fernandes F."/>
            <person name="Szeto E."/>
            <person name="Lapidus A."/>
            <person name="Kyrpides N.C."/>
            <person name="Saier M.H.Jr."/>
            <person name="Richardson P.M."/>
            <person name="Rachel R."/>
            <person name="Huber H."/>
            <person name="Eisen J.A."/>
            <person name="Koonin E.V."/>
            <person name="Keller M."/>
            <person name="Stetter K.O."/>
        </authorList>
    </citation>
    <scope>NUCLEOTIDE SEQUENCE [LARGE SCALE GENOMIC DNA]</scope>
    <source>
        <strain evidence="7">KIN4/I / DSM 18386 / JCM 14125</strain>
    </source>
</reference>
<dbReference type="eggNOG" id="arCOG00938">
    <property type="taxonomic scope" value="Archaea"/>
</dbReference>
<dbReference type="InterPro" id="IPR007197">
    <property type="entry name" value="rSAM"/>
</dbReference>
<dbReference type="GO" id="GO:0016491">
    <property type="term" value="F:oxidoreductase activity"/>
    <property type="evidence" value="ECO:0007669"/>
    <property type="project" value="InterPro"/>
</dbReference>
<sequence length="348" mass="39874">MLWLVYSSSKCNLKCKYCGGSWPDLPPKPVYPVSTLKEYLEAVDPRPAIVFYGGEPLLNPKFIMDVMDNVEATFGIQTNATLHHLLPPRYWERMKNVLISIDGPEEFNDSRRGRGSYAKALELAYKARRLGVKRVIARMAVDLESDIYRDVKHLLSLPFTHVHWQLSVDWVPKWDLRGWAERSYLPGIRRLAEEFKEHYLRTGELLGIVPFIALLKAHKEPWDWVPCGAGRKAYSVLTDGSVVACPIAPYEGWAKAGSVYERSPPKALSYPEGVPCERCEYKGYCGGRCLYWLYERFWGDEGMKEICWVTKKYIDTFFEVVGDLADEMAEHEEVASYDPLEDSTEAVP</sequence>
<organism evidence="6 7">
    <name type="scientific">Ignicoccus hospitalis (strain KIN4/I / DSM 18386 / JCM 14125)</name>
    <dbReference type="NCBI Taxonomy" id="453591"/>
    <lineage>
        <taxon>Archaea</taxon>
        <taxon>Thermoproteota</taxon>
        <taxon>Thermoprotei</taxon>
        <taxon>Desulfurococcales</taxon>
        <taxon>Desulfurococcaceae</taxon>
        <taxon>Ignicoccus</taxon>
    </lineage>
</organism>
<dbReference type="GeneID" id="5562651"/>
<dbReference type="Proteomes" id="UP000000262">
    <property type="component" value="Chromosome"/>
</dbReference>
<protein>
    <submittedName>
        <fullName evidence="6">Radical SAM domain protein</fullName>
    </submittedName>
</protein>
<dbReference type="KEGG" id="iho:Igni_0332"/>
<evidence type="ECO:0000256" key="3">
    <source>
        <dbReference type="ARBA" id="ARBA00023004"/>
    </source>
</evidence>
<dbReference type="InterPro" id="IPR023867">
    <property type="entry name" value="Sulphatase_maturase_rSAM"/>
</dbReference>
<accession>A8A9B3</accession>
<keyword evidence="4" id="KW-0411">Iron-sulfur</keyword>
<dbReference type="HOGENOM" id="CLU_777602_0_0_2"/>
<evidence type="ECO:0000256" key="1">
    <source>
        <dbReference type="ARBA" id="ARBA00022691"/>
    </source>
</evidence>
<dbReference type="InterPro" id="IPR058240">
    <property type="entry name" value="rSAM_sf"/>
</dbReference>
<dbReference type="CDD" id="cd01335">
    <property type="entry name" value="Radical_SAM"/>
    <property type="match status" value="1"/>
</dbReference>
<gene>
    <name evidence="6" type="ordered locus">Igni_0332</name>
</gene>